<name>A0A1R3JCS6_9ROSI</name>
<proteinExistence type="predicted"/>
<dbReference type="AlphaFoldDB" id="A0A1R3JCS6"/>
<keyword evidence="2" id="KW-1185">Reference proteome</keyword>
<accession>A0A1R3JCS6</accession>
<reference evidence="2" key="1">
    <citation type="submission" date="2013-09" db="EMBL/GenBank/DDBJ databases">
        <title>Corchorus olitorius genome sequencing.</title>
        <authorList>
            <person name="Alam M."/>
            <person name="Haque M.S."/>
            <person name="Islam M.S."/>
            <person name="Emdad E.M."/>
            <person name="Islam M.M."/>
            <person name="Ahmed B."/>
            <person name="Halim A."/>
            <person name="Hossen Q.M.M."/>
            <person name="Hossain M.Z."/>
            <person name="Ahmed R."/>
            <person name="Khan M.M."/>
            <person name="Islam R."/>
            <person name="Rashid M.M."/>
            <person name="Khan S.A."/>
            <person name="Rahman M.S."/>
            <person name="Alam M."/>
            <person name="Yahiya A.S."/>
            <person name="Khan M.S."/>
            <person name="Azam M.S."/>
            <person name="Haque T."/>
            <person name="Lashkar M.Z.H."/>
            <person name="Akhand A.I."/>
            <person name="Morshed G."/>
            <person name="Roy S."/>
            <person name="Uddin K.S."/>
            <person name="Rabeya T."/>
            <person name="Hossain A.S."/>
            <person name="Chowdhury A."/>
            <person name="Snigdha A.R."/>
            <person name="Mortoza M.S."/>
            <person name="Matin S.A."/>
            <person name="Hoque S.M.E."/>
            <person name="Islam M.K."/>
            <person name="Roy D.K."/>
            <person name="Haider R."/>
            <person name="Moosa M.M."/>
            <person name="Elias S.M."/>
            <person name="Hasan A.M."/>
            <person name="Jahan S."/>
            <person name="Shafiuddin M."/>
            <person name="Mahmood N."/>
            <person name="Shommy N.S."/>
        </authorList>
    </citation>
    <scope>NUCLEOTIDE SEQUENCE [LARGE SCALE GENOMIC DNA]</scope>
    <source>
        <strain evidence="2">cv. O-4</strain>
    </source>
</reference>
<organism evidence="1 2">
    <name type="scientific">Corchorus olitorius</name>
    <dbReference type="NCBI Taxonomy" id="93759"/>
    <lineage>
        <taxon>Eukaryota</taxon>
        <taxon>Viridiplantae</taxon>
        <taxon>Streptophyta</taxon>
        <taxon>Embryophyta</taxon>
        <taxon>Tracheophyta</taxon>
        <taxon>Spermatophyta</taxon>
        <taxon>Magnoliopsida</taxon>
        <taxon>eudicotyledons</taxon>
        <taxon>Gunneridae</taxon>
        <taxon>Pentapetalae</taxon>
        <taxon>rosids</taxon>
        <taxon>malvids</taxon>
        <taxon>Malvales</taxon>
        <taxon>Malvaceae</taxon>
        <taxon>Grewioideae</taxon>
        <taxon>Apeibeae</taxon>
        <taxon>Corchorus</taxon>
    </lineage>
</organism>
<dbReference type="EMBL" id="AWUE01016340">
    <property type="protein sequence ID" value="OMO92643.1"/>
    <property type="molecule type" value="Genomic_DNA"/>
</dbReference>
<evidence type="ECO:0000313" key="1">
    <source>
        <dbReference type="EMBL" id="OMO92643.1"/>
    </source>
</evidence>
<evidence type="ECO:0000313" key="2">
    <source>
        <dbReference type="Proteomes" id="UP000187203"/>
    </source>
</evidence>
<comment type="caution">
    <text evidence="1">The sequence shown here is derived from an EMBL/GenBank/DDBJ whole genome shotgun (WGS) entry which is preliminary data.</text>
</comment>
<gene>
    <name evidence="1" type="ORF">COLO4_17420</name>
</gene>
<protein>
    <submittedName>
        <fullName evidence="1">Uncharacterized protein</fullName>
    </submittedName>
</protein>
<sequence>MYELFTLGLQLAACHVPDSRLFHYGDGLVHGQAKANTNTQNSIGLMLQLSS</sequence>
<dbReference type="Proteomes" id="UP000187203">
    <property type="component" value="Unassembled WGS sequence"/>
</dbReference>